<reference evidence="1 2" key="1">
    <citation type="submission" date="2019-03" db="EMBL/GenBank/DDBJ databases">
        <title>Genomic Encyclopedia of Type Strains, Phase IV (KMG-IV): sequencing the most valuable type-strain genomes for metagenomic binning, comparative biology and taxonomic classification.</title>
        <authorList>
            <person name="Goeker M."/>
        </authorList>
    </citation>
    <scope>NUCLEOTIDE SEQUENCE [LARGE SCALE GENOMIC DNA]</scope>
    <source>
        <strain evidence="1 2">DSM 100433</strain>
    </source>
</reference>
<sequence>MIKFFMQKPLSDIAEEAEQRQLNVQGDLWEAIAEIGEELLAFDARLSALEKQIEGGGVNNG</sequence>
<organism evidence="1 2">
    <name type="scientific">Harryflintia acetispora</name>
    <dbReference type="NCBI Taxonomy" id="1849041"/>
    <lineage>
        <taxon>Bacteria</taxon>
        <taxon>Bacillati</taxon>
        <taxon>Bacillota</taxon>
        <taxon>Clostridia</taxon>
        <taxon>Eubacteriales</taxon>
        <taxon>Oscillospiraceae</taxon>
        <taxon>Harryflintia</taxon>
    </lineage>
</organism>
<keyword evidence="2" id="KW-1185">Reference proteome</keyword>
<accession>A0A9X8UJV5</accession>
<evidence type="ECO:0000313" key="1">
    <source>
        <dbReference type="EMBL" id="TCL43235.1"/>
    </source>
</evidence>
<protein>
    <submittedName>
        <fullName evidence="1">Uncharacterized protein</fullName>
    </submittedName>
</protein>
<dbReference type="Proteomes" id="UP000294682">
    <property type="component" value="Unassembled WGS sequence"/>
</dbReference>
<gene>
    <name evidence="1" type="ORF">EDD78_10695</name>
</gene>
<comment type="caution">
    <text evidence="1">The sequence shown here is derived from an EMBL/GenBank/DDBJ whole genome shotgun (WGS) entry which is preliminary data.</text>
</comment>
<dbReference type="EMBL" id="SLUK01000006">
    <property type="protein sequence ID" value="TCL43235.1"/>
    <property type="molecule type" value="Genomic_DNA"/>
</dbReference>
<name>A0A9X8UJV5_9FIRM</name>
<dbReference type="AlphaFoldDB" id="A0A9X8UJV5"/>
<evidence type="ECO:0000313" key="2">
    <source>
        <dbReference type="Proteomes" id="UP000294682"/>
    </source>
</evidence>
<proteinExistence type="predicted"/>
<dbReference type="RefSeq" id="WP_132084605.1">
    <property type="nucleotide sequence ID" value="NZ_SLUK01000006.1"/>
</dbReference>